<feature type="transmembrane region" description="Helical" evidence="1">
    <location>
        <begin position="10"/>
        <end position="26"/>
    </location>
</feature>
<sequence length="194" mass="22655">MKLNQKRIRAFYWSILLLYACTLLLFLLGQPYWGNVGIPALGISLLILMEKRSHSQSEQKFRRRFGIKETAKDTGIAALSHLSKTSLQQLDDIVQIELQRAWLGKRRRRRFVQLATDIDELLLLYKQQEINAQTLERMRISVMTEHFLSMAKKIDEVYRTNDSNVYAVIADFVRYQVEFEGTAIKVCMPIIKTI</sequence>
<evidence type="ECO:0000313" key="2">
    <source>
        <dbReference type="EMBL" id="EUJ42919.1"/>
    </source>
</evidence>
<reference evidence="2 3" key="1">
    <citation type="journal article" date="2014" name="Int. J. Syst. Evol. Microbiol.">
        <title>Listeria floridensis sp. nov., Listeria aquatica sp. nov., Listeria cornellensis sp. nov., Listeria riparia sp. nov. and Listeria grandensis sp. nov., from agricultural and natural environments.</title>
        <authorList>
            <person name="den Bakker H.C."/>
            <person name="Warchocki S."/>
            <person name="Wright E.M."/>
            <person name="Allred A.F."/>
            <person name="Ahlstrom C."/>
            <person name="Manuel C.S."/>
            <person name="Stasiewicz M.J."/>
            <person name="Burrell A."/>
            <person name="Roof S."/>
            <person name="Strawn L."/>
            <person name="Fortes E.D."/>
            <person name="Nightingale K.K."/>
            <person name="Kephart D."/>
            <person name="Wiedmann M."/>
        </authorList>
    </citation>
    <scope>NUCLEOTIDE SEQUENCE [LARGE SCALE GENOMIC DNA]</scope>
    <source>
        <strain evidence="2 3">FSL S10-1204</strain>
    </source>
</reference>
<dbReference type="AlphaFoldDB" id="W7CTE7"/>
<keyword evidence="1" id="KW-0472">Membrane</keyword>
<dbReference type="PATRIC" id="fig|1265816.5.peg.2911"/>
<evidence type="ECO:0000313" key="3">
    <source>
        <dbReference type="Proteomes" id="UP000019248"/>
    </source>
</evidence>
<accession>W7CTE7</accession>
<gene>
    <name evidence="2" type="ORF">PRIP_14737</name>
</gene>
<dbReference type="Proteomes" id="UP000019248">
    <property type="component" value="Unassembled WGS sequence"/>
</dbReference>
<keyword evidence="3" id="KW-1185">Reference proteome</keyword>
<organism evidence="2 3">
    <name type="scientific">Listeria riparia FSL S10-1204</name>
    <dbReference type="NCBI Taxonomy" id="1265816"/>
    <lineage>
        <taxon>Bacteria</taxon>
        <taxon>Bacillati</taxon>
        <taxon>Bacillota</taxon>
        <taxon>Bacilli</taxon>
        <taxon>Bacillales</taxon>
        <taxon>Listeriaceae</taxon>
        <taxon>Listeria</taxon>
    </lineage>
</organism>
<keyword evidence="1" id="KW-1133">Transmembrane helix</keyword>
<dbReference type="EMBL" id="AODL01000030">
    <property type="protein sequence ID" value="EUJ42919.1"/>
    <property type="molecule type" value="Genomic_DNA"/>
</dbReference>
<evidence type="ECO:0008006" key="4">
    <source>
        <dbReference type="Google" id="ProtNLM"/>
    </source>
</evidence>
<keyword evidence="1" id="KW-0812">Transmembrane</keyword>
<evidence type="ECO:0000256" key="1">
    <source>
        <dbReference type="SAM" id="Phobius"/>
    </source>
</evidence>
<proteinExistence type="predicted"/>
<comment type="caution">
    <text evidence="2">The sequence shown here is derived from an EMBL/GenBank/DDBJ whole genome shotgun (WGS) entry which is preliminary data.</text>
</comment>
<dbReference type="RefSeq" id="WP_036101769.1">
    <property type="nucleotide sequence ID" value="NZ_AODL01000030.1"/>
</dbReference>
<protein>
    <recommendedName>
        <fullName evidence="4">5-bromo-4-chloroindolyl phosphate hydrolysis protein</fullName>
    </recommendedName>
</protein>
<name>W7CTE7_9LIST</name>
<dbReference type="PROSITE" id="PS51257">
    <property type="entry name" value="PROKAR_LIPOPROTEIN"/>
    <property type="match status" value="1"/>
</dbReference>